<dbReference type="InterPro" id="IPR036188">
    <property type="entry name" value="FAD/NAD-bd_sf"/>
</dbReference>
<reference evidence="6 7" key="1">
    <citation type="journal article" date="2015" name="Genome Announc.">
        <title>Expanding the biotechnology potential of lactobacilli through comparative genomics of 213 strains and associated genera.</title>
        <authorList>
            <person name="Sun Z."/>
            <person name="Harris H.M."/>
            <person name="McCann A."/>
            <person name="Guo C."/>
            <person name="Argimon S."/>
            <person name="Zhang W."/>
            <person name="Yang X."/>
            <person name="Jeffery I.B."/>
            <person name="Cooney J.C."/>
            <person name="Kagawa T.F."/>
            <person name="Liu W."/>
            <person name="Song Y."/>
            <person name="Salvetti E."/>
            <person name="Wrobel A."/>
            <person name="Rasinkangas P."/>
            <person name="Parkhill J."/>
            <person name="Rea M.C."/>
            <person name="O'Sullivan O."/>
            <person name="Ritari J."/>
            <person name="Douillard F.P."/>
            <person name="Paul Ross R."/>
            <person name="Yang R."/>
            <person name="Briner A.E."/>
            <person name="Felis G.E."/>
            <person name="de Vos W.M."/>
            <person name="Barrangou R."/>
            <person name="Klaenhammer T.R."/>
            <person name="Caufield P.W."/>
            <person name="Cui Y."/>
            <person name="Zhang H."/>
            <person name="O'Toole P.W."/>
        </authorList>
    </citation>
    <scope>NUCLEOTIDE SEQUENCE [LARGE SCALE GENOMIC DNA]</scope>
    <source>
        <strain evidence="6 7">DSM 23026</strain>
    </source>
</reference>
<evidence type="ECO:0000256" key="1">
    <source>
        <dbReference type="ARBA" id="ARBA00001974"/>
    </source>
</evidence>
<dbReference type="GO" id="GO:0016491">
    <property type="term" value="F:oxidoreductase activity"/>
    <property type="evidence" value="ECO:0007669"/>
    <property type="project" value="UniProtKB-KW"/>
</dbReference>
<dbReference type="GO" id="GO:0005737">
    <property type="term" value="C:cytoplasm"/>
    <property type="evidence" value="ECO:0007669"/>
    <property type="project" value="TreeGrafter"/>
</dbReference>
<dbReference type="Proteomes" id="UP000051249">
    <property type="component" value="Unassembled WGS sequence"/>
</dbReference>
<comment type="similarity">
    <text evidence="2">Belongs to the DadA oxidoreductase family.</text>
</comment>
<dbReference type="SUPFAM" id="SSF51971">
    <property type="entry name" value="Nucleotide-binding domain"/>
    <property type="match status" value="1"/>
</dbReference>
<proteinExistence type="inferred from homology"/>
<evidence type="ECO:0000256" key="4">
    <source>
        <dbReference type="ARBA" id="ARBA00023002"/>
    </source>
</evidence>
<dbReference type="SUPFAM" id="SSF54373">
    <property type="entry name" value="FAD-linked reductases, C-terminal domain"/>
    <property type="match status" value="1"/>
</dbReference>
<dbReference type="InterPro" id="IPR006076">
    <property type="entry name" value="FAD-dep_OxRdtase"/>
</dbReference>
<dbReference type="Pfam" id="PF01266">
    <property type="entry name" value="DAO"/>
    <property type="match status" value="1"/>
</dbReference>
<evidence type="ECO:0000256" key="2">
    <source>
        <dbReference type="ARBA" id="ARBA00009410"/>
    </source>
</evidence>
<dbReference type="PANTHER" id="PTHR13847:SF286">
    <property type="entry name" value="D-AMINO ACID DEHYDROGENASE"/>
    <property type="match status" value="1"/>
</dbReference>
<name>A0A0R2NKM9_9LACO</name>
<dbReference type="PATRIC" id="fig|480391.4.peg.121"/>
<evidence type="ECO:0000256" key="3">
    <source>
        <dbReference type="ARBA" id="ARBA00022630"/>
    </source>
</evidence>
<keyword evidence="3" id="KW-0285">Flavoprotein</keyword>
<dbReference type="AlphaFoldDB" id="A0A0R2NKM9"/>
<keyword evidence="4" id="KW-0560">Oxidoreductase</keyword>
<evidence type="ECO:0000313" key="6">
    <source>
        <dbReference type="EMBL" id="KRO26334.1"/>
    </source>
</evidence>
<gene>
    <name evidence="6" type="ORF">IV88_GL000119</name>
</gene>
<dbReference type="OrthoDB" id="9805337at2"/>
<protein>
    <recommendedName>
        <fullName evidence="5">FAD dependent oxidoreductase domain-containing protein</fullName>
    </recommendedName>
</protein>
<dbReference type="EMBL" id="JQCQ01000001">
    <property type="protein sequence ID" value="KRO26334.1"/>
    <property type="molecule type" value="Genomic_DNA"/>
</dbReference>
<dbReference type="Gene3D" id="3.30.9.10">
    <property type="entry name" value="D-Amino Acid Oxidase, subunit A, domain 2"/>
    <property type="match status" value="1"/>
</dbReference>
<evidence type="ECO:0000313" key="7">
    <source>
        <dbReference type="Proteomes" id="UP000051249"/>
    </source>
</evidence>
<comment type="caution">
    <text evidence="6">The sequence shown here is derived from an EMBL/GenBank/DDBJ whole genome shotgun (WGS) entry which is preliminary data.</text>
</comment>
<feature type="domain" description="FAD dependent oxidoreductase" evidence="5">
    <location>
        <begin position="2"/>
        <end position="343"/>
    </location>
</feature>
<accession>A0A0R2NKM9</accession>
<dbReference type="Gene3D" id="3.50.50.60">
    <property type="entry name" value="FAD/NAD(P)-binding domain"/>
    <property type="match status" value="1"/>
</dbReference>
<organism evidence="6 7">
    <name type="scientific">Pediococcus argentinicus</name>
    <dbReference type="NCBI Taxonomy" id="480391"/>
    <lineage>
        <taxon>Bacteria</taxon>
        <taxon>Bacillati</taxon>
        <taxon>Bacillota</taxon>
        <taxon>Bacilli</taxon>
        <taxon>Lactobacillales</taxon>
        <taxon>Lactobacillaceae</taxon>
        <taxon>Pediococcus</taxon>
    </lineage>
</organism>
<comment type="cofactor">
    <cofactor evidence="1">
        <name>FAD</name>
        <dbReference type="ChEBI" id="CHEBI:57692"/>
    </cofactor>
</comment>
<sequence length="367" mass="40431">MKVAVIGNGIVGATTSYILSKNDNVAVTQFDSAKGQATSASAGIIAPWLSKRRNKKWYRLAREGAAFMNQLAHDTKMPSSVYREDGVVYSRKTENDIDDLLELGQERKVDATLMGQLQKLSPTMMQEKFPFTQISDWGLFVEGGATIDGQKFVAYLNQQTDFEQQYLNKTVSISNEKGRLSINGVAFDKVVLAVGAWLPQCLESIGWTVHVRPQKGQLIEVQLSDEKVDSLIGLPVLMPEGERDFIPTNKNTLIIGATHENDEGFDLSRSQVVMDDLLKSGQNLIPNLTEADIIGYRVGTRAYTNDFAPFFGELEDNSNIYVASGLGSSGLTTGPIIGQMLAKQVLGEDIEMSEYTNPVNNYIDKRG</sequence>
<dbReference type="PANTHER" id="PTHR13847">
    <property type="entry name" value="SARCOSINE DEHYDROGENASE-RELATED"/>
    <property type="match status" value="1"/>
</dbReference>
<dbReference type="RefSeq" id="WP_057797653.1">
    <property type="nucleotide sequence ID" value="NZ_BJZZ01000001.1"/>
</dbReference>
<evidence type="ECO:0000259" key="5">
    <source>
        <dbReference type="Pfam" id="PF01266"/>
    </source>
</evidence>
<keyword evidence="7" id="KW-1185">Reference proteome</keyword>